<keyword evidence="2" id="KW-1185">Reference proteome</keyword>
<dbReference type="Proteomes" id="UP001148203">
    <property type="component" value="Unassembled WGS sequence"/>
</dbReference>
<proteinExistence type="predicted"/>
<dbReference type="EMBL" id="JAMDGY010000071">
    <property type="protein sequence ID" value="MDD0992977.1"/>
    <property type="molecule type" value="Genomic_DNA"/>
</dbReference>
<evidence type="ECO:0000313" key="1">
    <source>
        <dbReference type="EMBL" id="MDD0992977.1"/>
    </source>
</evidence>
<gene>
    <name evidence="1" type="ORF">M5G11_20810</name>
</gene>
<evidence type="ECO:0000313" key="2">
    <source>
        <dbReference type="Proteomes" id="UP001148203"/>
    </source>
</evidence>
<name>A0ABT5NXY3_9PSED</name>
<sequence length="178" mass="19074">MKKLVQKKDLVDYLKGLAAASMLVVSMSSPVFEIASTIKSTAELAIVVDRYGQYIGDGPYMIESKPGHEWKDAPIPDPVIAGYAIAFTISATLASTGRQIGGYQSLISGLSGYEFLSMTELTPEKMCASLLVKMPSDPSELQKLRELLAASSVMFSMDDGSGHFHEGNTMMGNGVPLS</sequence>
<accession>A0ABT5NXY3</accession>
<dbReference type="RefSeq" id="WP_273910177.1">
    <property type="nucleotide sequence ID" value="NZ_JAMDGX010000022.1"/>
</dbReference>
<organism evidence="1 2">
    <name type="scientific">Pseudomonas fontis</name>
    <dbReference type="NCBI Taxonomy" id="2942633"/>
    <lineage>
        <taxon>Bacteria</taxon>
        <taxon>Pseudomonadati</taxon>
        <taxon>Pseudomonadota</taxon>
        <taxon>Gammaproteobacteria</taxon>
        <taxon>Pseudomonadales</taxon>
        <taxon>Pseudomonadaceae</taxon>
        <taxon>Pseudomonas</taxon>
    </lineage>
</organism>
<comment type="caution">
    <text evidence="1">The sequence shown here is derived from an EMBL/GenBank/DDBJ whole genome shotgun (WGS) entry which is preliminary data.</text>
</comment>
<protein>
    <submittedName>
        <fullName evidence="1">Uncharacterized protein</fullName>
    </submittedName>
</protein>
<reference evidence="1 2" key="1">
    <citation type="submission" date="2022-05" db="EMBL/GenBank/DDBJ databases">
        <title>Novel Pseudomonas spp. Isolated from a Rainbow Trout Aquaculture Facility.</title>
        <authorList>
            <person name="Testerman T."/>
            <person name="Graf J."/>
        </authorList>
    </citation>
    <scope>NUCLEOTIDE SEQUENCE [LARGE SCALE GENOMIC DNA]</scope>
    <source>
        <strain evidence="1 2">ID681</strain>
    </source>
</reference>